<accession>A0A915YE25</accession>
<dbReference type="GO" id="GO:0016787">
    <property type="term" value="F:hydrolase activity"/>
    <property type="evidence" value="ECO:0007669"/>
    <property type="project" value="UniProtKB-KW"/>
</dbReference>
<dbReference type="InterPro" id="IPR029058">
    <property type="entry name" value="AB_hydrolase_fold"/>
</dbReference>
<reference evidence="2" key="1">
    <citation type="submission" date="2022-09" db="EMBL/GenBank/DDBJ databases">
        <title>Aureispira anguillicida sp. nov., isolated from Leptocephalus of Japanese eel Anguilla japonica.</title>
        <authorList>
            <person name="Yuasa K."/>
            <person name="Mekata T."/>
            <person name="Ikunari K."/>
        </authorList>
    </citation>
    <scope>NUCLEOTIDE SEQUENCE</scope>
    <source>
        <strain evidence="2">EL160426</strain>
    </source>
</reference>
<protein>
    <submittedName>
        <fullName evidence="2">Alpha/beta hydrolase</fullName>
    </submittedName>
</protein>
<dbReference type="Pfam" id="PF00561">
    <property type="entry name" value="Abhydrolase_1"/>
    <property type="match status" value="1"/>
</dbReference>
<feature type="domain" description="AB hydrolase-1" evidence="1">
    <location>
        <begin position="89"/>
        <end position="207"/>
    </location>
</feature>
<gene>
    <name evidence="2" type="ORF">AsAng_0020520</name>
</gene>
<dbReference type="PROSITE" id="PS51257">
    <property type="entry name" value="PROKAR_LIPOPROTEIN"/>
    <property type="match status" value="1"/>
</dbReference>
<dbReference type="Proteomes" id="UP001060919">
    <property type="component" value="Chromosome"/>
</dbReference>
<dbReference type="EMBL" id="AP026867">
    <property type="protein sequence ID" value="BDS11340.1"/>
    <property type="molecule type" value="Genomic_DNA"/>
</dbReference>
<dbReference type="InterPro" id="IPR000073">
    <property type="entry name" value="AB_hydrolase_1"/>
</dbReference>
<proteinExistence type="predicted"/>
<organism evidence="2 3">
    <name type="scientific">Aureispira anguillae</name>
    <dbReference type="NCBI Taxonomy" id="2864201"/>
    <lineage>
        <taxon>Bacteria</taxon>
        <taxon>Pseudomonadati</taxon>
        <taxon>Bacteroidota</taxon>
        <taxon>Saprospiria</taxon>
        <taxon>Saprospirales</taxon>
        <taxon>Saprospiraceae</taxon>
        <taxon>Aureispira</taxon>
    </lineage>
</organism>
<sequence>MKKIGLFLLAMATILSSCRLDSFLYEPTVTTAYQFDAFEGEQRFVLDSSYAISESLVHLMTLESGPESDRETIYAAYIGDTNQISQDTVILYCHGNAGNLDYYWQRAKLLANAGGKNRFGVFFMDYRGYGMSTGEPTEAGMYYDVDACMEWLKGKGLTGDRLVMKGFSLGGAPATELTANPRTLVPSKLILEAPFASFDFMTQDIAKLTLPGSFYTNLEVDNAEEIKKVQQPFLWLHGEADDYVGIHHGALVAQNYKGSHKVVRRIPGGGHSTVPVVMGFEVYAQLMVDFITGEI</sequence>
<dbReference type="PANTHER" id="PTHR12277:SF81">
    <property type="entry name" value="PROTEIN ABHD13"/>
    <property type="match status" value="1"/>
</dbReference>
<keyword evidence="2" id="KW-0378">Hydrolase</keyword>
<dbReference type="RefSeq" id="WP_264792531.1">
    <property type="nucleotide sequence ID" value="NZ_AP026867.1"/>
</dbReference>
<dbReference type="PANTHER" id="PTHR12277">
    <property type="entry name" value="ALPHA/BETA HYDROLASE DOMAIN-CONTAINING PROTEIN"/>
    <property type="match status" value="1"/>
</dbReference>
<dbReference type="Gene3D" id="3.40.50.1820">
    <property type="entry name" value="alpha/beta hydrolase"/>
    <property type="match status" value="1"/>
</dbReference>
<dbReference type="SUPFAM" id="SSF53474">
    <property type="entry name" value="alpha/beta-Hydrolases"/>
    <property type="match status" value="1"/>
</dbReference>
<name>A0A915YE25_9BACT</name>
<keyword evidence="3" id="KW-1185">Reference proteome</keyword>
<dbReference type="KEGG" id="aup:AsAng_0020520"/>
<dbReference type="AlphaFoldDB" id="A0A915YE25"/>
<evidence type="ECO:0000313" key="3">
    <source>
        <dbReference type="Proteomes" id="UP001060919"/>
    </source>
</evidence>
<evidence type="ECO:0000313" key="2">
    <source>
        <dbReference type="EMBL" id="BDS11340.1"/>
    </source>
</evidence>
<evidence type="ECO:0000259" key="1">
    <source>
        <dbReference type="Pfam" id="PF00561"/>
    </source>
</evidence>